<feature type="domain" description="Retrovirus-related Pol polyprotein from transposon TNT 1-94-like beta-barrel" evidence="1">
    <location>
        <begin position="1"/>
        <end position="69"/>
    </location>
</feature>
<dbReference type="AlphaFoldDB" id="A0A8S9V2A3"/>
<name>A0A8S9V2A3_PHYIN</name>
<proteinExistence type="predicted"/>
<dbReference type="InterPro" id="IPR054722">
    <property type="entry name" value="PolX-like_BBD"/>
</dbReference>
<reference evidence="2" key="1">
    <citation type="submission" date="2020-03" db="EMBL/GenBank/DDBJ databases">
        <title>Hybrid Assembly of Korean Phytophthora infestans isolates.</title>
        <authorList>
            <person name="Prokchorchik M."/>
            <person name="Lee Y."/>
            <person name="Seo J."/>
            <person name="Cho J.-H."/>
            <person name="Park Y.-E."/>
            <person name="Jang D.-C."/>
            <person name="Im J.-S."/>
            <person name="Choi J.-G."/>
            <person name="Park H.-J."/>
            <person name="Lee G.-B."/>
            <person name="Lee Y.-G."/>
            <person name="Hong S.-Y."/>
            <person name="Cho K."/>
            <person name="Sohn K.H."/>
        </authorList>
    </citation>
    <scope>NUCLEOTIDE SEQUENCE</scope>
    <source>
        <strain evidence="2">KR_2_A2</strain>
    </source>
</reference>
<protein>
    <recommendedName>
        <fullName evidence="1">Retrovirus-related Pol polyprotein from transposon TNT 1-94-like beta-barrel domain-containing protein</fullName>
    </recommendedName>
</protein>
<evidence type="ECO:0000259" key="1">
    <source>
        <dbReference type="Pfam" id="PF22936"/>
    </source>
</evidence>
<sequence>MTGEAKLLTNLQQCATHEVELPDGHVMKGDQWGSLVLFGTKGTKIDEVVFIPGLEKTLLSVSKLSQRGFKCDFTEDGCVVYGPPLFRGKMINGVYGYQEESNTRLSAEDGVAAATTSSATQTHLRTGTDDLGIYTTKALLSLKGVG</sequence>
<dbReference type="Proteomes" id="UP000704712">
    <property type="component" value="Unassembled WGS sequence"/>
</dbReference>
<gene>
    <name evidence="2" type="ORF">GN958_ATG05315</name>
</gene>
<comment type="caution">
    <text evidence="2">The sequence shown here is derived from an EMBL/GenBank/DDBJ whole genome shotgun (WGS) entry which is preliminary data.</text>
</comment>
<dbReference type="Pfam" id="PF22936">
    <property type="entry name" value="Pol_BBD"/>
    <property type="match status" value="1"/>
</dbReference>
<evidence type="ECO:0000313" key="3">
    <source>
        <dbReference type="Proteomes" id="UP000704712"/>
    </source>
</evidence>
<organism evidence="2 3">
    <name type="scientific">Phytophthora infestans</name>
    <name type="common">Potato late blight agent</name>
    <name type="synonym">Botrytis infestans</name>
    <dbReference type="NCBI Taxonomy" id="4787"/>
    <lineage>
        <taxon>Eukaryota</taxon>
        <taxon>Sar</taxon>
        <taxon>Stramenopiles</taxon>
        <taxon>Oomycota</taxon>
        <taxon>Peronosporomycetes</taxon>
        <taxon>Peronosporales</taxon>
        <taxon>Peronosporaceae</taxon>
        <taxon>Phytophthora</taxon>
    </lineage>
</organism>
<evidence type="ECO:0000313" key="2">
    <source>
        <dbReference type="EMBL" id="KAF4145512.1"/>
    </source>
</evidence>
<accession>A0A8S9V2A3</accession>
<dbReference type="EMBL" id="JAACNO010000726">
    <property type="protein sequence ID" value="KAF4145512.1"/>
    <property type="molecule type" value="Genomic_DNA"/>
</dbReference>